<dbReference type="Proteomes" id="UP000204391">
    <property type="component" value="Chromosome"/>
</dbReference>
<dbReference type="Pfam" id="PF01420">
    <property type="entry name" value="Methylase_S"/>
    <property type="match status" value="1"/>
</dbReference>
<dbReference type="InterPro" id="IPR000055">
    <property type="entry name" value="Restrct_endonuc_typeI_TRD"/>
</dbReference>
<dbReference type="SUPFAM" id="SSF116734">
    <property type="entry name" value="DNA methylase specificity domain"/>
    <property type="match status" value="1"/>
</dbReference>
<organism evidence="5 6">
    <name type="scientific">Virgibacillus necropolis</name>
    <dbReference type="NCBI Taxonomy" id="163877"/>
    <lineage>
        <taxon>Bacteria</taxon>
        <taxon>Bacillati</taxon>
        <taxon>Bacillota</taxon>
        <taxon>Bacilli</taxon>
        <taxon>Bacillales</taxon>
        <taxon>Bacillaceae</taxon>
        <taxon>Virgibacillus</taxon>
    </lineage>
</organism>
<dbReference type="Gene3D" id="3.90.220.20">
    <property type="entry name" value="DNA methylase specificity domains"/>
    <property type="match status" value="1"/>
</dbReference>
<keyword evidence="6" id="KW-1185">Reference proteome</keyword>
<sequence>MKINEVAIIKVGQNVSRISDEGLKEHIFYTFDDLNFDLTHIDDEYLKQNRNSQSNYLTHTGDIVVSFVGTKATVVTEDNQGKLLNQNFAKIIIDESLIDPYYFCYILNESNQIRKQKLVLMQGTNLPKMTPSILKDLNVNLPNLQKQSLIGRAYFNLCKRQYLLKQQSELEEQFFLKFIQKTDVKND</sequence>
<dbReference type="GO" id="GO:0003677">
    <property type="term" value="F:DNA binding"/>
    <property type="evidence" value="ECO:0007669"/>
    <property type="project" value="UniProtKB-KW"/>
</dbReference>
<evidence type="ECO:0000256" key="2">
    <source>
        <dbReference type="ARBA" id="ARBA00022747"/>
    </source>
</evidence>
<gene>
    <name evidence="5" type="ORF">CFK40_15570</name>
</gene>
<evidence type="ECO:0000256" key="1">
    <source>
        <dbReference type="ARBA" id="ARBA00010923"/>
    </source>
</evidence>
<proteinExistence type="inferred from homology"/>
<dbReference type="RefSeq" id="WP_089533335.1">
    <property type="nucleotide sequence ID" value="NZ_CP022437.1"/>
</dbReference>
<keyword evidence="5" id="KW-0540">Nuclease</keyword>
<feature type="domain" description="Type I restriction modification DNA specificity" evidence="4">
    <location>
        <begin position="29"/>
        <end position="165"/>
    </location>
</feature>
<dbReference type="AlphaFoldDB" id="A0A221MFB6"/>
<dbReference type="GO" id="GO:0004519">
    <property type="term" value="F:endonuclease activity"/>
    <property type="evidence" value="ECO:0007669"/>
    <property type="project" value="UniProtKB-KW"/>
</dbReference>
<dbReference type="KEGG" id="vne:CFK40_15570"/>
<keyword evidence="2" id="KW-0680">Restriction system</keyword>
<keyword evidence="3" id="KW-0238">DNA-binding</keyword>
<dbReference type="OrthoDB" id="5679005at2"/>
<dbReference type="EMBL" id="CP022437">
    <property type="protein sequence ID" value="ASN06337.1"/>
    <property type="molecule type" value="Genomic_DNA"/>
</dbReference>
<evidence type="ECO:0000259" key="4">
    <source>
        <dbReference type="Pfam" id="PF01420"/>
    </source>
</evidence>
<keyword evidence="5" id="KW-0378">Hydrolase</keyword>
<comment type="similarity">
    <text evidence="1">Belongs to the type-I restriction system S methylase family.</text>
</comment>
<evidence type="ECO:0000256" key="3">
    <source>
        <dbReference type="ARBA" id="ARBA00023125"/>
    </source>
</evidence>
<accession>A0A221MFB6</accession>
<reference evidence="5 6" key="1">
    <citation type="journal article" date="2003" name="Int. J. Syst. Evol. Microbiol.">
        <title>Virgibacillus carmonensis sp. nov., Virgibacillus necropolis sp. nov. and Virgibacillus picturae sp. nov., three novel species isolated from deteriorated mural paintings, transfer of the species of the genus salibacillus to Virgibacillus, as Virgibacillus marismortui comb. nov. and Virgibacillus salexigens comb. nov., and emended description of the genus Virgibacillus.</title>
        <authorList>
            <person name="Heyrman J."/>
            <person name="Logan N.A."/>
            <person name="Busse H.J."/>
            <person name="Balcaen A."/>
            <person name="Lebbe L."/>
            <person name="Rodriguez-Diaz M."/>
            <person name="Swings J."/>
            <person name="De Vos P."/>
        </authorList>
    </citation>
    <scope>NUCLEOTIDE SEQUENCE [LARGE SCALE GENOMIC DNA]</scope>
    <source>
        <strain evidence="5 6">LMG 19488</strain>
    </source>
</reference>
<evidence type="ECO:0000313" key="6">
    <source>
        <dbReference type="Proteomes" id="UP000204391"/>
    </source>
</evidence>
<dbReference type="CDD" id="cd16961">
    <property type="entry name" value="RMtype1_S_TRD-CR_like"/>
    <property type="match status" value="1"/>
</dbReference>
<protein>
    <submittedName>
        <fullName evidence="5">Restriction endonuclease subunit S</fullName>
    </submittedName>
</protein>
<dbReference type="InterPro" id="IPR044946">
    <property type="entry name" value="Restrct_endonuc_typeI_TRD_sf"/>
</dbReference>
<name>A0A221MFB6_9BACI</name>
<keyword evidence="5" id="KW-0255">Endonuclease</keyword>
<dbReference type="GO" id="GO:0009307">
    <property type="term" value="P:DNA restriction-modification system"/>
    <property type="evidence" value="ECO:0007669"/>
    <property type="project" value="UniProtKB-KW"/>
</dbReference>
<evidence type="ECO:0000313" key="5">
    <source>
        <dbReference type="EMBL" id="ASN06337.1"/>
    </source>
</evidence>